<dbReference type="SUPFAM" id="SSF53850">
    <property type="entry name" value="Periplasmic binding protein-like II"/>
    <property type="match status" value="1"/>
</dbReference>
<dbReference type="Proteomes" id="UP000198862">
    <property type="component" value="Unassembled WGS sequence"/>
</dbReference>
<dbReference type="EMBL" id="FOLO01000002">
    <property type="protein sequence ID" value="SFB89798.1"/>
    <property type="molecule type" value="Genomic_DNA"/>
</dbReference>
<evidence type="ECO:0000313" key="2">
    <source>
        <dbReference type="Proteomes" id="UP000198862"/>
    </source>
</evidence>
<keyword evidence="2" id="KW-1185">Reference proteome</keyword>
<gene>
    <name evidence="1" type="ORF">SAMN02745724_00410</name>
</gene>
<sequence>MKNSLYLLIFLINFISLKANSVTLKVGIIDYPPHVDFKNNIRNDKAYKYVHAILESKFSNVEYIQYPSKRAISELKKGNIDLLYPVDDPFNKLKHLSKAFFHSTPGLCFKKKNFIPILSATHLFKGLAIGIPSGTKIVPTLKSSSANLIDIKGTNSLNRGIELLKLGRIDALFHPNPIKLYHLTNPLSKEIACSYFHGYSSGVYIATKPGMDKETYKKIDDAFTLALNETSYEFYFTQN</sequence>
<organism evidence="1 2">
    <name type="scientific">Pseudoalteromonas denitrificans DSM 6059</name>
    <dbReference type="NCBI Taxonomy" id="1123010"/>
    <lineage>
        <taxon>Bacteria</taxon>
        <taxon>Pseudomonadati</taxon>
        <taxon>Pseudomonadota</taxon>
        <taxon>Gammaproteobacteria</taxon>
        <taxon>Alteromonadales</taxon>
        <taxon>Pseudoalteromonadaceae</taxon>
        <taxon>Pseudoalteromonas</taxon>
    </lineage>
</organism>
<dbReference type="STRING" id="1123010.SAMN02745724_00410"/>
<dbReference type="AlphaFoldDB" id="A0A1I1EWC4"/>
<name>A0A1I1EWC4_9GAMM</name>
<evidence type="ECO:0000313" key="1">
    <source>
        <dbReference type="EMBL" id="SFB89798.1"/>
    </source>
</evidence>
<dbReference type="Gene3D" id="3.40.190.10">
    <property type="entry name" value="Periplasmic binding protein-like II"/>
    <property type="match status" value="2"/>
</dbReference>
<accession>A0A1I1EWC4</accession>
<protein>
    <submittedName>
        <fullName evidence="1">ABC-type amino acid transport substrate-binding protein</fullName>
    </submittedName>
</protein>
<proteinExistence type="predicted"/>
<dbReference type="RefSeq" id="WP_177207927.1">
    <property type="nucleotide sequence ID" value="NZ_FOLO01000002.1"/>
</dbReference>
<reference evidence="1 2" key="1">
    <citation type="submission" date="2016-10" db="EMBL/GenBank/DDBJ databases">
        <authorList>
            <person name="de Groot N.N."/>
        </authorList>
    </citation>
    <scope>NUCLEOTIDE SEQUENCE [LARGE SCALE GENOMIC DNA]</scope>
    <source>
        <strain evidence="1 2">DSM 6059</strain>
    </source>
</reference>